<accession>A0ABW6PMJ6</accession>
<name>A0ABW6PMJ6_9NOCA</name>
<dbReference type="PROSITE" id="PS51257">
    <property type="entry name" value="PROKAR_LIPOPROTEIN"/>
    <property type="match status" value="1"/>
</dbReference>
<dbReference type="Proteomes" id="UP001601444">
    <property type="component" value="Unassembled WGS sequence"/>
</dbReference>
<organism evidence="3 4">
    <name type="scientific">Nocardia thailandica</name>
    <dbReference type="NCBI Taxonomy" id="257275"/>
    <lineage>
        <taxon>Bacteria</taxon>
        <taxon>Bacillati</taxon>
        <taxon>Actinomycetota</taxon>
        <taxon>Actinomycetes</taxon>
        <taxon>Mycobacteriales</taxon>
        <taxon>Nocardiaceae</taxon>
        <taxon>Nocardia</taxon>
    </lineage>
</organism>
<feature type="compositionally biased region" description="Low complexity" evidence="1">
    <location>
        <begin position="33"/>
        <end position="55"/>
    </location>
</feature>
<keyword evidence="4" id="KW-1185">Reference proteome</keyword>
<protein>
    <submittedName>
        <fullName evidence="3">DUF2599 domain-containing protein</fullName>
    </submittedName>
</protein>
<keyword evidence="2" id="KW-0732">Signal</keyword>
<comment type="caution">
    <text evidence="3">The sequence shown here is derived from an EMBL/GenBank/DDBJ whole genome shotgun (WGS) entry which is preliminary data.</text>
</comment>
<dbReference type="RefSeq" id="WP_387700250.1">
    <property type="nucleotide sequence ID" value="NZ_JBIAMX010000006.1"/>
</dbReference>
<gene>
    <name evidence="3" type="ORF">ACFYTF_12380</name>
</gene>
<evidence type="ECO:0000313" key="3">
    <source>
        <dbReference type="EMBL" id="MFF0543622.1"/>
    </source>
</evidence>
<feature type="region of interest" description="Disordered" evidence="1">
    <location>
        <begin position="33"/>
        <end position="63"/>
    </location>
</feature>
<sequence>MRHGVALRCLPLAAAALALTACAGDDAPTAAPALPTTTGPAPTTVRPPVTLAPRTLTPVTTTPDPYLGLPLVDHLSWTANEDGPRLQVFPTEAGRYTKAPGTDELAWREILARDPGADTPGMRDQFVCHWVWARMVQPDKPSWNLEPWRPDVGYQATVQANCNPGGPER</sequence>
<proteinExistence type="predicted"/>
<dbReference type="Pfam" id="PF10783">
    <property type="entry name" value="DUF2599"/>
    <property type="match status" value="1"/>
</dbReference>
<feature type="chain" id="PRO_5045655678" evidence="2">
    <location>
        <begin position="24"/>
        <end position="169"/>
    </location>
</feature>
<evidence type="ECO:0000256" key="2">
    <source>
        <dbReference type="SAM" id="SignalP"/>
    </source>
</evidence>
<feature type="signal peptide" evidence="2">
    <location>
        <begin position="1"/>
        <end position="23"/>
    </location>
</feature>
<reference evidence="3 4" key="1">
    <citation type="submission" date="2024-10" db="EMBL/GenBank/DDBJ databases">
        <title>The Natural Products Discovery Center: Release of the First 8490 Sequenced Strains for Exploring Actinobacteria Biosynthetic Diversity.</title>
        <authorList>
            <person name="Kalkreuter E."/>
            <person name="Kautsar S.A."/>
            <person name="Yang D."/>
            <person name="Bader C.D."/>
            <person name="Teijaro C.N."/>
            <person name="Fluegel L."/>
            <person name="Davis C.M."/>
            <person name="Simpson J.R."/>
            <person name="Lauterbach L."/>
            <person name="Steele A.D."/>
            <person name="Gui C."/>
            <person name="Meng S."/>
            <person name="Li G."/>
            <person name="Viehrig K."/>
            <person name="Ye F."/>
            <person name="Su P."/>
            <person name="Kiefer A.F."/>
            <person name="Nichols A."/>
            <person name="Cepeda A.J."/>
            <person name="Yan W."/>
            <person name="Fan B."/>
            <person name="Jiang Y."/>
            <person name="Adhikari A."/>
            <person name="Zheng C.-J."/>
            <person name="Schuster L."/>
            <person name="Cowan T.M."/>
            <person name="Smanski M.J."/>
            <person name="Chevrette M.G."/>
            <person name="De Carvalho L.P.S."/>
            <person name="Shen B."/>
        </authorList>
    </citation>
    <scope>NUCLEOTIDE SEQUENCE [LARGE SCALE GENOMIC DNA]</scope>
    <source>
        <strain evidence="3 4">NPDC004045</strain>
    </source>
</reference>
<dbReference type="EMBL" id="JBIAMX010000006">
    <property type="protein sequence ID" value="MFF0543622.1"/>
    <property type="molecule type" value="Genomic_DNA"/>
</dbReference>
<evidence type="ECO:0000256" key="1">
    <source>
        <dbReference type="SAM" id="MobiDB-lite"/>
    </source>
</evidence>
<evidence type="ECO:0000313" key="4">
    <source>
        <dbReference type="Proteomes" id="UP001601444"/>
    </source>
</evidence>
<dbReference type="InterPro" id="IPR019719">
    <property type="entry name" value="DUF2599"/>
</dbReference>